<evidence type="ECO:0000256" key="4">
    <source>
        <dbReference type="ARBA" id="ARBA00022989"/>
    </source>
</evidence>
<sequence>MVAFANFTSPTTPPEVCVINDHMVPFAAFYILIFIVGMVGCLVALWAFIRGRIGKKCMNVYLINLLTSDFLLMLALPVKIAIDLGVKSEKLTIFHCRVSGVLIYINMYASITFLAFVSVHRYLQITRSSKLFRLQEVGFAAMMSAVVWLLVLFNNVPNMAIPIKEHVQYTPALTCADLKEELGKHWHTLSVSMGMAIFLNATMAVLLSNGLVLKRLWGMRGGSPEEQASAREATNNIATVTAAYVICFVPYHAVRMPYTFTQTQKVTDCSLKRHLFLAKESTLLLAILHLCFDPVLYFYFCHSFRRQITQVFSIKKNAVNSDLTPDNVQADHPNPIP</sequence>
<dbReference type="InParanoid" id="A0A6J2VP61"/>
<dbReference type="RefSeq" id="XP_030633857.1">
    <property type="nucleotide sequence ID" value="XM_030777997.1"/>
</dbReference>
<dbReference type="Proteomes" id="UP000504632">
    <property type="component" value="Chromosome 6"/>
</dbReference>
<organism evidence="12 13">
    <name type="scientific">Chanos chanos</name>
    <name type="common">Milkfish</name>
    <name type="synonym">Mugil chanos</name>
    <dbReference type="NCBI Taxonomy" id="29144"/>
    <lineage>
        <taxon>Eukaryota</taxon>
        <taxon>Metazoa</taxon>
        <taxon>Chordata</taxon>
        <taxon>Craniata</taxon>
        <taxon>Vertebrata</taxon>
        <taxon>Euteleostomi</taxon>
        <taxon>Actinopterygii</taxon>
        <taxon>Neopterygii</taxon>
        <taxon>Teleostei</taxon>
        <taxon>Ostariophysi</taxon>
        <taxon>Gonorynchiformes</taxon>
        <taxon>Chanidae</taxon>
        <taxon>Chanos</taxon>
    </lineage>
</organism>
<name>A0A6J2VP61_CHACN</name>
<feature type="transmembrane region" description="Helical" evidence="10">
    <location>
        <begin position="28"/>
        <end position="49"/>
    </location>
</feature>
<evidence type="ECO:0000256" key="6">
    <source>
        <dbReference type="ARBA" id="ARBA00023136"/>
    </source>
</evidence>
<evidence type="ECO:0000256" key="9">
    <source>
        <dbReference type="RuleBase" id="RU000688"/>
    </source>
</evidence>
<dbReference type="OrthoDB" id="9935079at2759"/>
<gene>
    <name evidence="13" type="primary">gpr171</name>
</gene>
<dbReference type="PROSITE" id="PS50262">
    <property type="entry name" value="G_PROTEIN_RECEP_F1_2"/>
    <property type="match status" value="1"/>
</dbReference>
<keyword evidence="6 10" id="KW-0472">Membrane</keyword>
<feature type="transmembrane region" description="Helical" evidence="10">
    <location>
        <begin position="61"/>
        <end position="82"/>
    </location>
</feature>
<evidence type="ECO:0000256" key="3">
    <source>
        <dbReference type="ARBA" id="ARBA00022692"/>
    </source>
</evidence>
<dbReference type="AlphaFoldDB" id="A0A6J2VP61"/>
<keyword evidence="3 9" id="KW-0812">Transmembrane</keyword>
<evidence type="ECO:0000256" key="10">
    <source>
        <dbReference type="SAM" id="Phobius"/>
    </source>
</evidence>
<dbReference type="PRINTS" id="PR01157">
    <property type="entry name" value="P2YPURNOCPTR"/>
</dbReference>
<dbReference type="InterPro" id="IPR000276">
    <property type="entry name" value="GPCR_Rhodpsn"/>
</dbReference>
<dbReference type="PROSITE" id="PS00237">
    <property type="entry name" value="G_PROTEIN_RECEP_F1_1"/>
    <property type="match status" value="1"/>
</dbReference>
<keyword evidence="5 9" id="KW-0297">G-protein coupled receptor</keyword>
<evidence type="ECO:0000256" key="7">
    <source>
        <dbReference type="ARBA" id="ARBA00023170"/>
    </source>
</evidence>
<dbReference type="Gene3D" id="1.20.1070.10">
    <property type="entry name" value="Rhodopsin 7-helix transmembrane proteins"/>
    <property type="match status" value="1"/>
</dbReference>
<dbReference type="GO" id="GO:0045028">
    <property type="term" value="F:G protein-coupled purinergic nucleotide receptor activity"/>
    <property type="evidence" value="ECO:0007669"/>
    <property type="project" value="TreeGrafter"/>
</dbReference>
<evidence type="ECO:0000256" key="2">
    <source>
        <dbReference type="ARBA" id="ARBA00022475"/>
    </source>
</evidence>
<dbReference type="InterPro" id="IPR017452">
    <property type="entry name" value="GPCR_Rhodpsn_7TM"/>
</dbReference>
<accession>A0A6J2VP61</accession>
<comment type="similarity">
    <text evidence="9">Belongs to the G-protein coupled receptor 1 family.</text>
</comment>
<proteinExistence type="inferred from homology"/>
<feature type="transmembrane region" description="Helical" evidence="10">
    <location>
        <begin position="102"/>
        <end position="119"/>
    </location>
</feature>
<dbReference type="Pfam" id="PF00001">
    <property type="entry name" value="7tm_1"/>
    <property type="match status" value="1"/>
</dbReference>
<evidence type="ECO:0000313" key="13">
    <source>
        <dbReference type="RefSeq" id="XP_030633857.1"/>
    </source>
</evidence>
<dbReference type="CTD" id="29909"/>
<dbReference type="PRINTS" id="PR00237">
    <property type="entry name" value="GPCRRHODOPSN"/>
</dbReference>
<protein>
    <submittedName>
        <fullName evidence="13">Probable G-protein coupled receptor 171</fullName>
    </submittedName>
</protein>
<reference evidence="13" key="1">
    <citation type="submission" date="2025-08" db="UniProtKB">
        <authorList>
            <consortium name="RefSeq"/>
        </authorList>
    </citation>
    <scope>IDENTIFICATION</scope>
</reference>
<keyword evidence="12" id="KW-1185">Reference proteome</keyword>
<evidence type="ECO:0000313" key="12">
    <source>
        <dbReference type="Proteomes" id="UP000504632"/>
    </source>
</evidence>
<keyword evidence="4 10" id="KW-1133">Transmembrane helix</keyword>
<evidence type="ECO:0000256" key="5">
    <source>
        <dbReference type="ARBA" id="ARBA00023040"/>
    </source>
</evidence>
<keyword evidence="8 9" id="KW-0807">Transducer</keyword>
<evidence type="ECO:0000256" key="8">
    <source>
        <dbReference type="ARBA" id="ARBA00023224"/>
    </source>
</evidence>
<feature type="transmembrane region" description="Helical" evidence="10">
    <location>
        <begin position="281"/>
        <end position="300"/>
    </location>
</feature>
<dbReference type="PANTHER" id="PTHR24233:SF4">
    <property type="entry name" value="G-PROTEIN COUPLED RECEPTOR 171"/>
    <property type="match status" value="1"/>
</dbReference>
<keyword evidence="2" id="KW-1003">Cell membrane</keyword>
<dbReference type="GO" id="GO:0005886">
    <property type="term" value="C:plasma membrane"/>
    <property type="evidence" value="ECO:0007669"/>
    <property type="project" value="UniProtKB-SubCell"/>
</dbReference>
<feature type="transmembrane region" description="Helical" evidence="10">
    <location>
        <begin position="233"/>
        <end position="253"/>
    </location>
</feature>
<feature type="transmembrane region" description="Helical" evidence="10">
    <location>
        <begin position="189"/>
        <end position="212"/>
    </location>
</feature>
<keyword evidence="7 9" id="KW-0675">Receptor</keyword>
<dbReference type="PANTHER" id="PTHR24233">
    <property type="entry name" value="P2Y PURINOCEPTOR-RELATED G-PROTEIN COUPLED RECEPTOR"/>
    <property type="match status" value="1"/>
</dbReference>
<dbReference type="GeneID" id="115815027"/>
<feature type="domain" description="G-protein coupled receptors family 1 profile" evidence="11">
    <location>
        <begin position="40"/>
        <end position="297"/>
    </location>
</feature>
<evidence type="ECO:0000256" key="1">
    <source>
        <dbReference type="ARBA" id="ARBA00004651"/>
    </source>
</evidence>
<comment type="subcellular location">
    <subcellularLocation>
        <location evidence="1">Cell membrane</location>
        <topology evidence="1">Multi-pass membrane protein</topology>
    </subcellularLocation>
</comment>
<dbReference type="SUPFAM" id="SSF81321">
    <property type="entry name" value="Family A G protein-coupled receptor-like"/>
    <property type="match status" value="1"/>
</dbReference>
<feature type="transmembrane region" description="Helical" evidence="10">
    <location>
        <begin position="131"/>
        <end position="153"/>
    </location>
</feature>
<evidence type="ECO:0000259" key="11">
    <source>
        <dbReference type="PROSITE" id="PS50262"/>
    </source>
</evidence>